<dbReference type="InterPro" id="IPR025289">
    <property type="entry name" value="DUF4081"/>
</dbReference>
<dbReference type="Proteomes" id="UP000502996">
    <property type="component" value="Chromosome"/>
</dbReference>
<dbReference type="InterPro" id="IPR016794">
    <property type="entry name" value="UCP21603_acetyltransf"/>
</dbReference>
<accession>A0A6G6WB00</accession>
<dbReference type="AlphaFoldDB" id="A0A6G6WB00"/>
<dbReference type="Gene3D" id="3.40.630.30">
    <property type="match status" value="1"/>
</dbReference>
<dbReference type="EMBL" id="CP049257">
    <property type="protein sequence ID" value="QIG42412.1"/>
    <property type="molecule type" value="Genomic_DNA"/>
</dbReference>
<dbReference type="PIRSF" id="PIRSF021603">
    <property type="entry name" value="UCP21603_acetyltransf"/>
    <property type="match status" value="1"/>
</dbReference>
<sequence>MLTTRHGVRPLGVADLDAFLALTSRSPVVNVFADHRARTTNLEPRWLGGEMWGRFEGGDLVAACHVGANLVPVEASADDARAFAERALTRSRSVSTIVGPHEAVEVFWNTVASSWGRPRELRWRQPHLQIDGAPSVEAHPDVRRTTRADFELLYPACVAMYTEEVGVSPETGGGAELYRARVQQLISRGWSFARFEGEELVFKAEVACASPYAAQIQGVFVPRERRGEGLAVSGMAAVVDLVRREIAPTVSLYVNEWNTPARRAYERVGFRESARFSTVMF</sequence>
<dbReference type="GO" id="GO:0016747">
    <property type="term" value="F:acyltransferase activity, transferring groups other than amino-acyl groups"/>
    <property type="evidence" value="ECO:0007669"/>
    <property type="project" value="InterPro"/>
</dbReference>
<dbReference type="Pfam" id="PF08445">
    <property type="entry name" value="FR47"/>
    <property type="match status" value="1"/>
</dbReference>
<dbReference type="RefSeq" id="WP_165229883.1">
    <property type="nucleotide sequence ID" value="NZ_CP049257.1"/>
</dbReference>
<dbReference type="InterPro" id="IPR013653">
    <property type="entry name" value="GCN5-like_dom"/>
</dbReference>
<dbReference type="InterPro" id="IPR016181">
    <property type="entry name" value="Acyl_CoA_acyltransferase"/>
</dbReference>
<name>A0A6G6WB00_9ACTN</name>
<keyword evidence="2" id="KW-0808">Transferase</keyword>
<dbReference type="Pfam" id="PF13312">
    <property type="entry name" value="DUF4081"/>
    <property type="match status" value="1"/>
</dbReference>
<evidence type="ECO:0000313" key="3">
    <source>
        <dbReference type="Proteomes" id="UP000502996"/>
    </source>
</evidence>
<proteinExistence type="predicted"/>
<dbReference type="SUPFAM" id="SSF55729">
    <property type="entry name" value="Acyl-CoA N-acyltransferases (Nat)"/>
    <property type="match status" value="1"/>
</dbReference>
<dbReference type="KEGG" id="nano:G5V58_06180"/>
<dbReference type="PROSITE" id="PS51186">
    <property type="entry name" value="GNAT"/>
    <property type="match status" value="1"/>
</dbReference>
<gene>
    <name evidence="2" type="ORF">G5V58_06180</name>
</gene>
<protein>
    <submittedName>
        <fullName evidence="2">GNAT family N-acetyltransferase</fullName>
    </submittedName>
</protein>
<dbReference type="InterPro" id="IPR000182">
    <property type="entry name" value="GNAT_dom"/>
</dbReference>
<organism evidence="2 3">
    <name type="scientific">Nocardioides anomalus</name>
    <dbReference type="NCBI Taxonomy" id="2712223"/>
    <lineage>
        <taxon>Bacteria</taxon>
        <taxon>Bacillati</taxon>
        <taxon>Actinomycetota</taxon>
        <taxon>Actinomycetes</taxon>
        <taxon>Propionibacteriales</taxon>
        <taxon>Nocardioidaceae</taxon>
        <taxon>Nocardioides</taxon>
    </lineage>
</organism>
<reference evidence="2 3" key="1">
    <citation type="submission" date="2020-02" db="EMBL/GenBank/DDBJ databases">
        <title>Full genome sequence of Nocardioides sp. R-3366.</title>
        <authorList>
            <person name="Im W.-T."/>
        </authorList>
    </citation>
    <scope>NUCLEOTIDE SEQUENCE [LARGE SCALE GENOMIC DNA]</scope>
    <source>
        <strain evidence="2 3">R-3366</strain>
    </source>
</reference>
<evidence type="ECO:0000259" key="1">
    <source>
        <dbReference type="PROSITE" id="PS51186"/>
    </source>
</evidence>
<keyword evidence="3" id="KW-1185">Reference proteome</keyword>
<evidence type="ECO:0000313" key="2">
    <source>
        <dbReference type="EMBL" id="QIG42412.1"/>
    </source>
</evidence>
<feature type="domain" description="N-acetyltransferase" evidence="1">
    <location>
        <begin position="140"/>
        <end position="281"/>
    </location>
</feature>